<dbReference type="Gene3D" id="1.10.287.130">
    <property type="match status" value="1"/>
</dbReference>
<dbReference type="SMART" id="SM00387">
    <property type="entry name" value="HATPase_c"/>
    <property type="match status" value="1"/>
</dbReference>
<protein>
    <recommendedName>
        <fullName evidence="2">histidine kinase</fullName>
        <ecNumber evidence="2">2.7.13.3</ecNumber>
    </recommendedName>
</protein>
<dbReference type="PANTHER" id="PTHR45453">
    <property type="entry name" value="PHOSPHATE REGULON SENSOR PROTEIN PHOR"/>
    <property type="match status" value="1"/>
</dbReference>
<keyword evidence="5 9" id="KW-0418">Kinase</keyword>
<dbReference type="InterPro" id="IPR004358">
    <property type="entry name" value="Sig_transdc_His_kin-like_C"/>
</dbReference>
<evidence type="ECO:0000313" key="10">
    <source>
        <dbReference type="Proteomes" id="UP000190897"/>
    </source>
</evidence>
<gene>
    <name evidence="9" type="ORF">SAMN05660293_04047</name>
</gene>
<feature type="transmembrane region" description="Helical" evidence="7">
    <location>
        <begin position="42"/>
        <end position="68"/>
    </location>
</feature>
<keyword evidence="3" id="KW-0597">Phosphoprotein</keyword>
<dbReference type="CDD" id="cd00082">
    <property type="entry name" value="HisKA"/>
    <property type="match status" value="1"/>
</dbReference>
<feature type="domain" description="Histidine kinase" evidence="8">
    <location>
        <begin position="135"/>
        <end position="354"/>
    </location>
</feature>
<dbReference type="GO" id="GO:0005886">
    <property type="term" value="C:plasma membrane"/>
    <property type="evidence" value="ECO:0007669"/>
    <property type="project" value="TreeGrafter"/>
</dbReference>
<dbReference type="PROSITE" id="PS50109">
    <property type="entry name" value="HIS_KIN"/>
    <property type="match status" value="1"/>
</dbReference>
<accession>A0A1T5GK21</accession>
<dbReference type="FunFam" id="3.30.565.10:FF:000006">
    <property type="entry name" value="Sensor histidine kinase WalK"/>
    <property type="match status" value="1"/>
</dbReference>
<evidence type="ECO:0000313" key="9">
    <source>
        <dbReference type="EMBL" id="SKC08772.1"/>
    </source>
</evidence>
<dbReference type="STRING" id="651661.SAMN05660293_04047"/>
<dbReference type="InterPro" id="IPR003594">
    <property type="entry name" value="HATPase_dom"/>
</dbReference>
<evidence type="ECO:0000256" key="6">
    <source>
        <dbReference type="ARBA" id="ARBA00023012"/>
    </source>
</evidence>
<evidence type="ECO:0000256" key="2">
    <source>
        <dbReference type="ARBA" id="ARBA00012438"/>
    </source>
</evidence>
<dbReference type="EC" id="2.7.13.3" evidence="2"/>
<keyword evidence="6" id="KW-0902">Two-component regulatory system</keyword>
<proteinExistence type="predicted"/>
<keyword evidence="10" id="KW-1185">Reference proteome</keyword>
<dbReference type="InterPro" id="IPR050351">
    <property type="entry name" value="BphY/WalK/GraS-like"/>
</dbReference>
<organism evidence="9 10">
    <name type="scientific">Dyadobacter psychrophilus</name>
    <dbReference type="NCBI Taxonomy" id="651661"/>
    <lineage>
        <taxon>Bacteria</taxon>
        <taxon>Pseudomonadati</taxon>
        <taxon>Bacteroidota</taxon>
        <taxon>Cytophagia</taxon>
        <taxon>Cytophagales</taxon>
        <taxon>Spirosomataceae</taxon>
        <taxon>Dyadobacter</taxon>
    </lineage>
</organism>
<reference evidence="10" key="1">
    <citation type="submission" date="2017-02" db="EMBL/GenBank/DDBJ databases">
        <authorList>
            <person name="Varghese N."/>
            <person name="Submissions S."/>
        </authorList>
    </citation>
    <scope>NUCLEOTIDE SEQUENCE [LARGE SCALE GENOMIC DNA]</scope>
    <source>
        <strain evidence="10">DSM 22270</strain>
    </source>
</reference>
<evidence type="ECO:0000256" key="1">
    <source>
        <dbReference type="ARBA" id="ARBA00000085"/>
    </source>
</evidence>
<dbReference type="InterPro" id="IPR036890">
    <property type="entry name" value="HATPase_C_sf"/>
</dbReference>
<name>A0A1T5GK21_9BACT</name>
<dbReference type="PRINTS" id="PR00344">
    <property type="entry name" value="BCTRLSENSOR"/>
</dbReference>
<dbReference type="Pfam" id="PF00512">
    <property type="entry name" value="HisKA"/>
    <property type="match status" value="1"/>
</dbReference>
<keyword evidence="7" id="KW-0812">Transmembrane</keyword>
<evidence type="ECO:0000256" key="5">
    <source>
        <dbReference type="ARBA" id="ARBA00022777"/>
    </source>
</evidence>
<dbReference type="Gene3D" id="3.30.565.10">
    <property type="entry name" value="Histidine kinase-like ATPase, C-terminal domain"/>
    <property type="match status" value="1"/>
</dbReference>
<dbReference type="CDD" id="cd00075">
    <property type="entry name" value="HATPase"/>
    <property type="match status" value="1"/>
</dbReference>
<dbReference type="AlphaFoldDB" id="A0A1T5GK21"/>
<dbReference type="EMBL" id="FUZA01000006">
    <property type="protein sequence ID" value="SKC08772.1"/>
    <property type="molecule type" value="Genomic_DNA"/>
</dbReference>
<dbReference type="Proteomes" id="UP000190897">
    <property type="component" value="Unassembled WGS sequence"/>
</dbReference>
<evidence type="ECO:0000256" key="3">
    <source>
        <dbReference type="ARBA" id="ARBA00022553"/>
    </source>
</evidence>
<dbReference type="Pfam" id="PF02518">
    <property type="entry name" value="HATPase_c"/>
    <property type="match status" value="1"/>
</dbReference>
<comment type="catalytic activity">
    <reaction evidence="1">
        <text>ATP + protein L-histidine = ADP + protein N-phospho-L-histidine.</text>
        <dbReference type="EC" id="2.7.13.3"/>
    </reaction>
</comment>
<dbReference type="GO" id="GO:0016036">
    <property type="term" value="P:cellular response to phosphate starvation"/>
    <property type="evidence" value="ECO:0007669"/>
    <property type="project" value="TreeGrafter"/>
</dbReference>
<keyword evidence="7" id="KW-0472">Membrane</keyword>
<evidence type="ECO:0000259" key="8">
    <source>
        <dbReference type="PROSITE" id="PS50109"/>
    </source>
</evidence>
<sequence length="372" mass="42239">MLTALFKKIMSLSPRFIAFILAILISLITTSFLAFVEGVSRGMLFVSAISAFISSFFLVLYTVDILVFREVNKMYRTIHKLKMKDFNLAPRKKLITESNPLKTINDEIFVYVTKKQKEIDELKKLELFRREFLADVSHEFKTPIFAAQGFIHTLLDGAMEDENVRERFLIKAAKNLDSLDVLVKDLLVLSQMETGDIKMNIAPMDIHLLATNIFSRLENIAKDRDVTFKVKPDELAEVWVLADADRMEQVMLNLIENAVKYGNEGGKVIVHFSEGRKFVEVSVRDNGPGIPHEHLNRIFERFYRIDKSRSKEIGGTGLGLAIVKHILNAHDTKIAVMSKPDKGTTFSFKLEKAYISPITENLPEAAVTQANP</sequence>
<keyword evidence="4" id="KW-0808">Transferase</keyword>
<dbReference type="SMART" id="SM00388">
    <property type="entry name" value="HisKA"/>
    <property type="match status" value="1"/>
</dbReference>
<dbReference type="GO" id="GO:0004721">
    <property type="term" value="F:phosphoprotein phosphatase activity"/>
    <property type="evidence" value="ECO:0007669"/>
    <property type="project" value="TreeGrafter"/>
</dbReference>
<dbReference type="SUPFAM" id="SSF55874">
    <property type="entry name" value="ATPase domain of HSP90 chaperone/DNA topoisomerase II/histidine kinase"/>
    <property type="match status" value="1"/>
</dbReference>
<dbReference type="SUPFAM" id="SSF47384">
    <property type="entry name" value="Homodimeric domain of signal transducing histidine kinase"/>
    <property type="match status" value="1"/>
</dbReference>
<evidence type="ECO:0000256" key="7">
    <source>
        <dbReference type="SAM" id="Phobius"/>
    </source>
</evidence>
<dbReference type="InterPro" id="IPR005467">
    <property type="entry name" value="His_kinase_dom"/>
</dbReference>
<feature type="transmembrane region" description="Helical" evidence="7">
    <location>
        <begin position="16"/>
        <end position="36"/>
    </location>
</feature>
<dbReference type="PANTHER" id="PTHR45453:SF1">
    <property type="entry name" value="PHOSPHATE REGULON SENSOR PROTEIN PHOR"/>
    <property type="match status" value="1"/>
</dbReference>
<dbReference type="GO" id="GO:0000155">
    <property type="term" value="F:phosphorelay sensor kinase activity"/>
    <property type="evidence" value="ECO:0007669"/>
    <property type="project" value="InterPro"/>
</dbReference>
<evidence type="ECO:0000256" key="4">
    <source>
        <dbReference type="ARBA" id="ARBA00022679"/>
    </source>
</evidence>
<keyword evidence="7" id="KW-1133">Transmembrane helix</keyword>
<dbReference type="InterPro" id="IPR003661">
    <property type="entry name" value="HisK_dim/P_dom"/>
</dbReference>
<dbReference type="InterPro" id="IPR036097">
    <property type="entry name" value="HisK_dim/P_sf"/>
</dbReference>